<feature type="transmembrane region" description="Helical" evidence="17">
    <location>
        <begin position="151"/>
        <end position="169"/>
    </location>
</feature>
<protein>
    <recommendedName>
        <fullName evidence="5">CDP-diacylglycerol--serine O-phosphatidyltransferase</fullName>
        <ecNumber evidence="4">2.7.8.8</ecNumber>
    </recommendedName>
    <alternativeName>
        <fullName evidence="14">Phosphatidylserine synthase</fullName>
    </alternativeName>
</protein>
<evidence type="ECO:0000256" key="15">
    <source>
        <dbReference type="RuleBase" id="RU003750"/>
    </source>
</evidence>
<feature type="transmembrane region" description="Helical" evidence="17">
    <location>
        <begin position="214"/>
        <end position="235"/>
    </location>
</feature>
<evidence type="ECO:0000256" key="12">
    <source>
        <dbReference type="ARBA" id="ARBA00023209"/>
    </source>
</evidence>
<dbReference type="PANTHER" id="PTHR14269">
    <property type="entry name" value="CDP-DIACYLGLYCEROL--GLYCEROL-3-PHOSPHATE 3-PHOSPHATIDYLTRANSFERASE-RELATED"/>
    <property type="match status" value="1"/>
</dbReference>
<dbReference type="GO" id="GO:0003882">
    <property type="term" value="F:CDP-diacylglycerol-serine O-phosphatidyltransferase activity"/>
    <property type="evidence" value="ECO:0007669"/>
    <property type="project" value="UniProtKB-EC"/>
</dbReference>
<evidence type="ECO:0000256" key="4">
    <source>
        <dbReference type="ARBA" id="ARBA00013174"/>
    </source>
</evidence>
<comment type="similarity">
    <text evidence="3 15">Belongs to the CDP-alcohol phosphatidyltransferase class-I family.</text>
</comment>
<feature type="compositionally biased region" description="Basic residues" evidence="16">
    <location>
        <begin position="1"/>
        <end position="10"/>
    </location>
</feature>
<dbReference type="AlphaFoldDB" id="A0A316F375"/>
<evidence type="ECO:0000256" key="5">
    <source>
        <dbReference type="ARBA" id="ARBA00017171"/>
    </source>
</evidence>
<evidence type="ECO:0000256" key="3">
    <source>
        <dbReference type="ARBA" id="ARBA00010441"/>
    </source>
</evidence>
<evidence type="ECO:0000256" key="2">
    <source>
        <dbReference type="ARBA" id="ARBA00004127"/>
    </source>
</evidence>
<comment type="subcellular location">
    <subcellularLocation>
        <location evidence="2">Endomembrane system</location>
        <topology evidence="2">Multi-pass membrane protein</topology>
    </subcellularLocation>
</comment>
<dbReference type="InterPro" id="IPR000462">
    <property type="entry name" value="CDP-OH_P_trans"/>
</dbReference>
<feature type="transmembrane region" description="Helical" evidence="17">
    <location>
        <begin position="242"/>
        <end position="261"/>
    </location>
</feature>
<keyword evidence="12" id="KW-0594">Phospholipid biosynthesis</keyword>
<evidence type="ECO:0000313" key="19">
    <source>
        <dbReference type="Proteomes" id="UP000245754"/>
    </source>
</evidence>
<keyword evidence="19" id="KW-1185">Reference proteome</keyword>
<feature type="transmembrane region" description="Helical" evidence="17">
    <location>
        <begin position="267"/>
        <end position="289"/>
    </location>
</feature>
<organism evidence="18 19">
    <name type="scientific">Cupriavidus plantarum</name>
    <dbReference type="NCBI Taxonomy" id="942865"/>
    <lineage>
        <taxon>Bacteria</taxon>
        <taxon>Pseudomonadati</taxon>
        <taxon>Pseudomonadota</taxon>
        <taxon>Betaproteobacteria</taxon>
        <taxon>Burkholderiales</taxon>
        <taxon>Burkholderiaceae</taxon>
        <taxon>Cupriavidus</taxon>
    </lineage>
</organism>
<dbReference type="GO" id="GO:0012505">
    <property type="term" value="C:endomembrane system"/>
    <property type="evidence" value="ECO:0007669"/>
    <property type="project" value="UniProtKB-SubCell"/>
</dbReference>
<proteinExistence type="inferred from homology"/>
<dbReference type="GeneID" id="98339522"/>
<dbReference type="RefSeq" id="WP_109581670.1">
    <property type="nucleotide sequence ID" value="NZ_CAJPUX010000001.1"/>
</dbReference>
<comment type="caution">
    <text evidence="18">The sequence shown here is derived from an EMBL/GenBank/DDBJ whole genome shotgun (WGS) entry which is preliminary data.</text>
</comment>
<dbReference type="InterPro" id="IPR004533">
    <property type="entry name" value="CDP-diaglyc--ser_O-PTrfase"/>
</dbReference>
<dbReference type="EC" id="2.7.8.8" evidence="4"/>
<evidence type="ECO:0000256" key="1">
    <source>
        <dbReference type="ARBA" id="ARBA00000287"/>
    </source>
</evidence>
<dbReference type="Pfam" id="PF01066">
    <property type="entry name" value="CDP-OH_P_transf"/>
    <property type="match status" value="1"/>
</dbReference>
<dbReference type="InterPro" id="IPR043130">
    <property type="entry name" value="CDP-OH_PTrfase_TM_dom"/>
</dbReference>
<evidence type="ECO:0000256" key="11">
    <source>
        <dbReference type="ARBA" id="ARBA00023136"/>
    </source>
</evidence>
<sequence>MGAFNRRNKRANNGNVTHLRPFRHNQLRNDSAYDSGFNDGGFDDVEEHDDEYVRPRPRRRGIYLLPNAFTTAALFAGFFAIVQAMNMRFDAAAIAIFAAMVLDGMDGRVARITNTQSAFGEQYDSLSDMTSFGVAPALVMYEWILHDLGKWGWIAAFVYCTCAALRLARFNANIGVVDKRFFQGLPSPAAAALVAGFVWLAIDNKLPVKELWMPWAAFGITLYAGLSMVSNAPFYSGKALDVRYRVPFGMMVLLLVLFVVVSTDPPVALFGLFVAYAISGYLLWAWRAAHGEAGGVRKSGGR</sequence>
<keyword evidence="10" id="KW-0443">Lipid metabolism</keyword>
<evidence type="ECO:0000256" key="14">
    <source>
        <dbReference type="ARBA" id="ARBA00032361"/>
    </source>
</evidence>
<dbReference type="Gene3D" id="1.20.120.1760">
    <property type="match status" value="1"/>
</dbReference>
<gene>
    <name evidence="18" type="ORF">C7419_1011921</name>
</gene>
<evidence type="ECO:0000256" key="10">
    <source>
        <dbReference type="ARBA" id="ARBA00023098"/>
    </source>
</evidence>
<keyword evidence="11 17" id="KW-0472">Membrane</keyword>
<feature type="region of interest" description="Disordered" evidence="16">
    <location>
        <begin position="1"/>
        <end position="21"/>
    </location>
</feature>
<evidence type="ECO:0000256" key="17">
    <source>
        <dbReference type="SAM" id="Phobius"/>
    </source>
</evidence>
<evidence type="ECO:0000256" key="9">
    <source>
        <dbReference type="ARBA" id="ARBA00022989"/>
    </source>
</evidence>
<comment type="catalytic activity">
    <reaction evidence="1">
        <text>a CDP-1,2-diacyl-sn-glycerol + L-serine = a 1,2-diacyl-sn-glycero-3-phospho-L-serine + CMP + H(+)</text>
        <dbReference type="Rhea" id="RHEA:16913"/>
        <dbReference type="ChEBI" id="CHEBI:15378"/>
        <dbReference type="ChEBI" id="CHEBI:33384"/>
        <dbReference type="ChEBI" id="CHEBI:57262"/>
        <dbReference type="ChEBI" id="CHEBI:58332"/>
        <dbReference type="ChEBI" id="CHEBI:60377"/>
        <dbReference type="EC" id="2.7.8.8"/>
    </reaction>
</comment>
<evidence type="ECO:0000256" key="13">
    <source>
        <dbReference type="ARBA" id="ARBA00023264"/>
    </source>
</evidence>
<dbReference type="OrthoDB" id="9777147at2"/>
<keyword evidence="8 17" id="KW-0812">Transmembrane</keyword>
<keyword evidence="9 17" id="KW-1133">Transmembrane helix</keyword>
<feature type="transmembrane region" description="Helical" evidence="17">
    <location>
        <begin position="181"/>
        <end position="202"/>
    </location>
</feature>
<dbReference type="Proteomes" id="UP000245754">
    <property type="component" value="Unassembled WGS sequence"/>
</dbReference>
<dbReference type="EMBL" id="QGGT01000001">
    <property type="protein sequence ID" value="PWK38033.1"/>
    <property type="molecule type" value="Genomic_DNA"/>
</dbReference>
<feature type="transmembrane region" description="Helical" evidence="17">
    <location>
        <begin position="62"/>
        <end position="81"/>
    </location>
</feature>
<evidence type="ECO:0000256" key="8">
    <source>
        <dbReference type="ARBA" id="ARBA00022692"/>
    </source>
</evidence>
<keyword evidence="6" id="KW-0444">Lipid biosynthesis</keyword>
<evidence type="ECO:0000256" key="7">
    <source>
        <dbReference type="ARBA" id="ARBA00022679"/>
    </source>
</evidence>
<dbReference type="GO" id="GO:0008654">
    <property type="term" value="P:phospholipid biosynthetic process"/>
    <property type="evidence" value="ECO:0007669"/>
    <property type="project" value="UniProtKB-KW"/>
</dbReference>
<dbReference type="InterPro" id="IPR050324">
    <property type="entry name" value="CDP-alcohol_PTase-I"/>
</dbReference>
<evidence type="ECO:0000313" key="18">
    <source>
        <dbReference type="EMBL" id="PWK38033.1"/>
    </source>
</evidence>
<dbReference type="NCBIfam" id="TIGR00473">
    <property type="entry name" value="pssA"/>
    <property type="match status" value="1"/>
</dbReference>
<dbReference type="InterPro" id="IPR048254">
    <property type="entry name" value="CDP_ALCOHOL_P_TRANSF_CS"/>
</dbReference>
<reference evidence="18 19" key="1">
    <citation type="submission" date="2018-05" db="EMBL/GenBank/DDBJ databases">
        <title>Genomic Encyclopedia of Type Strains, Phase IV (KMG-V): Genome sequencing to study the core and pangenomes of soil and plant-associated prokaryotes.</title>
        <authorList>
            <person name="Whitman W."/>
        </authorList>
    </citation>
    <scope>NUCLEOTIDE SEQUENCE [LARGE SCALE GENOMIC DNA]</scope>
    <source>
        <strain evidence="18 19">SLV-132</strain>
    </source>
</reference>
<keyword evidence="7 15" id="KW-0808">Transferase</keyword>
<dbReference type="PANTHER" id="PTHR14269:SF61">
    <property type="entry name" value="CDP-DIACYLGLYCEROL--SERINE O-PHOSPHATIDYLTRANSFERASE"/>
    <property type="match status" value="1"/>
</dbReference>
<keyword evidence="13" id="KW-1208">Phospholipid metabolism</keyword>
<evidence type="ECO:0000256" key="16">
    <source>
        <dbReference type="SAM" id="MobiDB-lite"/>
    </source>
</evidence>
<dbReference type="GO" id="GO:0016020">
    <property type="term" value="C:membrane"/>
    <property type="evidence" value="ECO:0007669"/>
    <property type="project" value="InterPro"/>
</dbReference>
<evidence type="ECO:0000256" key="6">
    <source>
        <dbReference type="ARBA" id="ARBA00022516"/>
    </source>
</evidence>
<dbReference type="PROSITE" id="PS00379">
    <property type="entry name" value="CDP_ALCOHOL_P_TRANSF"/>
    <property type="match status" value="1"/>
</dbReference>
<name>A0A316F375_9BURK</name>
<accession>A0A316F375</accession>